<proteinExistence type="predicted"/>
<accession>A0A9Q5CJR8</accession>
<organism evidence="1 2">
    <name type="scientific">Clostridium beijerinckii</name>
    <name type="common">Clostridium MP</name>
    <dbReference type="NCBI Taxonomy" id="1520"/>
    <lineage>
        <taxon>Bacteria</taxon>
        <taxon>Bacillati</taxon>
        <taxon>Bacillota</taxon>
        <taxon>Clostridia</taxon>
        <taxon>Eubacteriales</taxon>
        <taxon>Clostridiaceae</taxon>
        <taxon>Clostridium</taxon>
    </lineage>
</organism>
<dbReference type="RefSeq" id="WP_257788284.1">
    <property type="nucleotide sequence ID" value="NZ_CP016090.1"/>
</dbReference>
<comment type="caution">
    <text evidence="1">The sequence shown here is derived from an EMBL/GenBank/DDBJ whole genome shotgun (WGS) entry which is preliminary data.</text>
</comment>
<reference evidence="1" key="1">
    <citation type="submission" date="2020-05" db="EMBL/GenBank/DDBJ databases">
        <title>Genomic insights into acetone-butanol-ethanol (ABE) fermentation by sequencing solventogenic clostridia strains.</title>
        <authorList>
            <person name="Brown S."/>
        </authorList>
    </citation>
    <scope>NUCLEOTIDE SEQUENCE</scope>
    <source>
        <strain evidence="1">DJ126</strain>
    </source>
</reference>
<name>A0A9Q5CJR8_CLOBE</name>
<dbReference type="EMBL" id="JABSXK010000001">
    <property type="protein sequence ID" value="NRV07488.1"/>
    <property type="molecule type" value="Genomic_DNA"/>
</dbReference>
<evidence type="ECO:0000313" key="2">
    <source>
        <dbReference type="Proteomes" id="UP000821656"/>
    </source>
</evidence>
<sequence>MERGETQSDIVIIAVSINTENVICKSLPIIPRNTAIIHGFS</sequence>
<gene>
    <name evidence="1" type="ORF">DFH45_000451</name>
</gene>
<protein>
    <submittedName>
        <fullName evidence="1">Uncharacterized protein</fullName>
    </submittedName>
</protein>
<dbReference type="AlphaFoldDB" id="A0A9Q5CJR8"/>
<evidence type="ECO:0000313" key="1">
    <source>
        <dbReference type="EMBL" id="NRV07488.1"/>
    </source>
</evidence>
<dbReference type="Proteomes" id="UP000821656">
    <property type="component" value="Unassembled WGS sequence"/>
</dbReference>